<dbReference type="AlphaFoldDB" id="A0A4V0YYG5"/>
<sequence>MSMTIGQWIRAGLEDVPKKNTIPVLDGVRAFACLIVIWFHIYRIPRDLQIWPTQPAVHKVLNSFLFFGRYGVTLFFVLSGFLLFLPFVKALLFEQSWPSIRQFYLKRVFRIMPAYYLSLILIVLIFQRQYLQPEHWKELGLFFIFFMDSTQATFKQLNAPYWTLAIEWQYYMLLPLLVLGMRLVVWRARQNYRLFVTIACVLAIIGWGIFTRYYGAYFLERHPTESLLVPRPVLDVILFFTYGISGKYLEDFGVGMLLALCFVYARHPSISPRIRQVLQKLSPWLWGVGLFCLLIMVLWSYNQSYPNTWPLFSQPWLFQYSYLISELCISFSFGLCVLALLFGPMQLKRPFEWFPLRGLGLISYSLYMWHLPLLLICMQRGQSWMEGWSPEQAYGVYWLWVLVVVIPFCFLFYRWVEKPGMKLGERFKRPRSEAALVASDNKASLVEQGRRREFPELERSTRSWAD</sequence>
<dbReference type="Proteomes" id="UP000290365">
    <property type="component" value="Chromosome"/>
</dbReference>
<keyword evidence="5" id="KW-1185">Reference proteome</keyword>
<keyword evidence="2" id="KW-0472">Membrane</keyword>
<evidence type="ECO:0000259" key="3">
    <source>
        <dbReference type="Pfam" id="PF01757"/>
    </source>
</evidence>
<dbReference type="Pfam" id="PF01757">
    <property type="entry name" value="Acyl_transf_3"/>
    <property type="match status" value="1"/>
</dbReference>
<accession>A0A4V0YYG5</accession>
<evidence type="ECO:0000313" key="4">
    <source>
        <dbReference type="EMBL" id="QBD76141.1"/>
    </source>
</evidence>
<feature type="transmembrane region" description="Helical" evidence="2">
    <location>
        <begin position="396"/>
        <end position="416"/>
    </location>
</feature>
<evidence type="ECO:0000256" key="2">
    <source>
        <dbReference type="SAM" id="Phobius"/>
    </source>
</evidence>
<dbReference type="InterPro" id="IPR050879">
    <property type="entry name" value="Acyltransferase_3"/>
</dbReference>
<organism evidence="4 5">
    <name type="scientific">Ktedonosporobacter rubrisoli</name>
    <dbReference type="NCBI Taxonomy" id="2509675"/>
    <lineage>
        <taxon>Bacteria</taxon>
        <taxon>Bacillati</taxon>
        <taxon>Chloroflexota</taxon>
        <taxon>Ktedonobacteria</taxon>
        <taxon>Ktedonobacterales</taxon>
        <taxon>Ktedonosporobacteraceae</taxon>
        <taxon>Ktedonosporobacter</taxon>
    </lineage>
</organism>
<feature type="transmembrane region" description="Helical" evidence="2">
    <location>
        <begin position="114"/>
        <end position="131"/>
    </location>
</feature>
<feature type="region of interest" description="Disordered" evidence="1">
    <location>
        <begin position="440"/>
        <end position="466"/>
    </location>
</feature>
<dbReference type="KEGG" id="kbs:EPA93_09015"/>
<evidence type="ECO:0000256" key="1">
    <source>
        <dbReference type="SAM" id="MobiDB-lite"/>
    </source>
</evidence>
<feature type="transmembrane region" description="Helical" evidence="2">
    <location>
        <begin position="192"/>
        <end position="216"/>
    </location>
</feature>
<dbReference type="PANTHER" id="PTHR23028">
    <property type="entry name" value="ACETYLTRANSFERASE"/>
    <property type="match status" value="1"/>
</dbReference>
<feature type="transmembrane region" description="Helical" evidence="2">
    <location>
        <begin position="70"/>
        <end position="93"/>
    </location>
</feature>
<feature type="transmembrane region" description="Helical" evidence="2">
    <location>
        <begin position="168"/>
        <end position="185"/>
    </location>
</feature>
<feature type="domain" description="Acyltransferase 3" evidence="3">
    <location>
        <begin position="25"/>
        <end position="414"/>
    </location>
</feature>
<feature type="transmembrane region" description="Helical" evidence="2">
    <location>
        <begin position="284"/>
        <end position="302"/>
    </location>
</feature>
<feature type="compositionally biased region" description="Basic and acidic residues" evidence="1">
    <location>
        <begin position="448"/>
        <end position="466"/>
    </location>
</feature>
<dbReference type="GO" id="GO:0016747">
    <property type="term" value="F:acyltransferase activity, transferring groups other than amino-acyl groups"/>
    <property type="evidence" value="ECO:0007669"/>
    <property type="project" value="InterPro"/>
</dbReference>
<dbReference type="GO" id="GO:0016020">
    <property type="term" value="C:membrane"/>
    <property type="evidence" value="ECO:0007669"/>
    <property type="project" value="TreeGrafter"/>
</dbReference>
<evidence type="ECO:0000313" key="5">
    <source>
        <dbReference type="Proteomes" id="UP000290365"/>
    </source>
</evidence>
<protein>
    <submittedName>
        <fullName evidence="4">Acyltransferase</fullName>
    </submittedName>
</protein>
<proteinExistence type="predicted"/>
<keyword evidence="4" id="KW-0808">Transferase</keyword>
<keyword evidence="2" id="KW-1133">Transmembrane helix</keyword>
<dbReference type="EMBL" id="CP035758">
    <property type="protein sequence ID" value="QBD76141.1"/>
    <property type="molecule type" value="Genomic_DNA"/>
</dbReference>
<keyword evidence="2" id="KW-0812">Transmembrane</keyword>
<feature type="transmembrane region" description="Helical" evidence="2">
    <location>
        <begin position="354"/>
        <end position="376"/>
    </location>
</feature>
<dbReference type="PANTHER" id="PTHR23028:SF53">
    <property type="entry name" value="ACYL_TRANSF_3 DOMAIN-CONTAINING PROTEIN"/>
    <property type="match status" value="1"/>
</dbReference>
<keyword evidence="4" id="KW-0012">Acyltransferase</keyword>
<dbReference type="GO" id="GO:0000271">
    <property type="term" value="P:polysaccharide biosynthetic process"/>
    <property type="evidence" value="ECO:0007669"/>
    <property type="project" value="TreeGrafter"/>
</dbReference>
<dbReference type="InterPro" id="IPR002656">
    <property type="entry name" value="Acyl_transf_3_dom"/>
</dbReference>
<feature type="transmembrane region" description="Helical" evidence="2">
    <location>
        <begin position="236"/>
        <end position="263"/>
    </location>
</feature>
<name>A0A4V0YYG5_KTERU</name>
<feature type="transmembrane region" description="Helical" evidence="2">
    <location>
        <begin position="21"/>
        <end position="41"/>
    </location>
</feature>
<gene>
    <name evidence="4" type="ORF">EPA93_09015</name>
</gene>
<reference evidence="4 5" key="1">
    <citation type="submission" date="2019-01" db="EMBL/GenBank/DDBJ databases">
        <title>Ktedonosporobacter rubrisoli SCAWS-G2.</title>
        <authorList>
            <person name="Huang Y."/>
            <person name="Yan B."/>
        </authorList>
    </citation>
    <scope>NUCLEOTIDE SEQUENCE [LARGE SCALE GENOMIC DNA]</scope>
    <source>
        <strain evidence="4 5">SCAWS-G2</strain>
    </source>
</reference>
<feature type="transmembrane region" description="Helical" evidence="2">
    <location>
        <begin position="322"/>
        <end position="342"/>
    </location>
</feature>
<dbReference type="OrthoDB" id="147882at2"/>